<dbReference type="EC" id="5.2.1.8" evidence="3"/>
<dbReference type="PANTHER" id="PTHR47245:SF2">
    <property type="entry name" value="PEPTIDYL-PROLYL CIS-TRANS ISOMERASE HP_0175-RELATED"/>
    <property type="match status" value="1"/>
</dbReference>
<dbReference type="Proteomes" id="UP000634139">
    <property type="component" value="Unassembled WGS sequence"/>
</dbReference>
<keyword evidence="5" id="KW-0697">Rotamase</keyword>
<dbReference type="InterPro" id="IPR050245">
    <property type="entry name" value="PrsA_foldase"/>
</dbReference>
<evidence type="ECO:0000256" key="2">
    <source>
        <dbReference type="ARBA" id="ARBA00007656"/>
    </source>
</evidence>
<dbReference type="InterPro" id="IPR046357">
    <property type="entry name" value="PPIase_dom_sf"/>
</dbReference>
<feature type="domain" description="PpiC" evidence="8">
    <location>
        <begin position="119"/>
        <end position="243"/>
    </location>
</feature>
<evidence type="ECO:0000256" key="1">
    <source>
        <dbReference type="ARBA" id="ARBA00000971"/>
    </source>
</evidence>
<dbReference type="Gene3D" id="3.10.50.40">
    <property type="match status" value="1"/>
</dbReference>
<reference evidence="9" key="1">
    <citation type="journal article" date="2014" name="Int. J. Syst. Evol. Microbiol.">
        <title>Complete genome sequence of Corynebacterium casei LMG S-19264T (=DSM 44701T), isolated from a smear-ripened cheese.</title>
        <authorList>
            <consortium name="US DOE Joint Genome Institute (JGI-PGF)"/>
            <person name="Walter F."/>
            <person name="Albersmeier A."/>
            <person name="Kalinowski J."/>
            <person name="Ruckert C."/>
        </authorList>
    </citation>
    <scope>NUCLEOTIDE SEQUENCE</scope>
    <source>
        <strain evidence="9">KCTC 32422</strain>
    </source>
</reference>
<dbReference type="EMBL" id="BMZD01000003">
    <property type="protein sequence ID" value="GGZ95109.1"/>
    <property type="molecule type" value="Genomic_DNA"/>
</dbReference>
<protein>
    <recommendedName>
        <fullName evidence="4">Parvulin-like PPIase</fullName>
        <ecNumber evidence="3">5.2.1.8</ecNumber>
    </recommendedName>
    <alternativeName>
        <fullName evidence="6">Peptidyl-prolyl cis-trans isomerase plp</fullName>
    </alternativeName>
    <alternativeName>
        <fullName evidence="7">Rotamase plp</fullName>
    </alternativeName>
</protein>
<evidence type="ECO:0000256" key="7">
    <source>
        <dbReference type="ARBA" id="ARBA00031484"/>
    </source>
</evidence>
<dbReference type="AlphaFoldDB" id="A0A918VEI9"/>
<dbReference type="RefSeq" id="WP_189539884.1">
    <property type="nucleotide sequence ID" value="NZ_BMZD01000003.1"/>
</dbReference>
<evidence type="ECO:0000256" key="6">
    <source>
        <dbReference type="ARBA" id="ARBA00030642"/>
    </source>
</evidence>
<keyword evidence="10" id="KW-1185">Reference proteome</keyword>
<evidence type="ECO:0000259" key="8">
    <source>
        <dbReference type="Pfam" id="PF13145"/>
    </source>
</evidence>
<comment type="caution">
    <text evidence="9">The sequence shown here is derived from an EMBL/GenBank/DDBJ whole genome shotgun (WGS) entry which is preliminary data.</text>
</comment>
<comment type="catalytic activity">
    <reaction evidence="1">
        <text>[protein]-peptidylproline (omega=180) = [protein]-peptidylproline (omega=0)</text>
        <dbReference type="Rhea" id="RHEA:16237"/>
        <dbReference type="Rhea" id="RHEA-COMP:10747"/>
        <dbReference type="Rhea" id="RHEA-COMP:10748"/>
        <dbReference type="ChEBI" id="CHEBI:83833"/>
        <dbReference type="ChEBI" id="CHEBI:83834"/>
        <dbReference type="EC" id="5.2.1.8"/>
    </reaction>
</comment>
<name>A0A918VEI9_9SPHN</name>
<dbReference type="InterPro" id="IPR000297">
    <property type="entry name" value="PPIase_PpiC"/>
</dbReference>
<dbReference type="Pfam" id="PF13145">
    <property type="entry name" value="Rotamase_2"/>
    <property type="match status" value="1"/>
</dbReference>
<gene>
    <name evidence="9" type="ORF">GCM10011617_13840</name>
</gene>
<keyword evidence="5" id="KW-0413">Isomerase</keyword>
<dbReference type="PANTHER" id="PTHR47245">
    <property type="entry name" value="PEPTIDYLPROLYL ISOMERASE"/>
    <property type="match status" value="1"/>
</dbReference>
<evidence type="ECO:0000313" key="10">
    <source>
        <dbReference type="Proteomes" id="UP000634139"/>
    </source>
</evidence>
<sequence>MTLRSRAATLLREPLVHFMLAGALVFAVLSGRPPDPGERRIVVSEAVANRLVERWMQSFRRAPTADEIDGLIRDYVMDQVYYREALRLGLDQDDEVIIRRLRNKMVALAASEAEAATPTDAQLQALIDADPARYAAEPLLDFTQVYLGSDTPASRAAAAQALGALQGGGAADAYRQPAPIPATFSRTPASDVSAVLGDDFVAALGKLPVGQWSGPVASGAGLHLVRIDRRDPPPAPRLADVRQKVENDWRSAATQKAVGEAYVKLLEGYDVVIERP</sequence>
<evidence type="ECO:0000256" key="4">
    <source>
        <dbReference type="ARBA" id="ARBA00018370"/>
    </source>
</evidence>
<organism evidence="9 10">
    <name type="scientific">Novosphingobium arvoryzae</name>
    <dbReference type="NCBI Taxonomy" id="1256514"/>
    <lineage>
        <taxon>Bacteria</taxon>
        <taxon>Pseudomonadati</taxon>
        <taxon>Pseudomonadota</taxon>
        <taxon>Alphaproteobacteria</taxon>
        <taxon>Sphingomonadales</taxon>
        <taxon>Sphingomonadaceae</taxon>
        <taxon>Novosphingobium</taxon>
    </lineage>
</organism>
<evidence type="ECO:0000256" key="5">
    <source>
        <dbReference type="ARBA" id="ARBA00023110"/>
    </source>
</evidence>
<dbReference type="GO" id="GO:0003755">
    <property type="term" value="F:peptidyl-prolyl cis-trans isomerase activity"/>
    <property type="evidence" value="ECO:0007669"/>
    <property type="project" value="UniProtKB-KW"/>
</dbReference>
<comment type="similarity">
    <text evidence="2">Belongs to the PpiC/parvulin rotamase family.</text>
</comment>
<evidence type="ECO:0000313" key="9">
    <source>
        <dbReference type="EMBL" id="GGZ95109.1"/>
    </source>
</evidence>
<accession>A0A918VEI9</accession>
<reference evidence="9" key="2">
    <citation type="submission" date="2020-09" db="EMBL/GenBank/DDBJ databases">
        <authorList>
            <person name="Sun Q."/>
            <person name="Kim S."/>
        </authorList>
    </citation>
    <scope>NUCLEOTIDE SEQUENCE</scope>
    <source>
        <strain evidence="9">KCTC 32422</strain>
    </source>
</reference>
<evidence type="ECO:0000256" key="3">
    <source>
        <dbReference type="ARBA" id="ARBA00013194"/>
    </source>
</evidence>
<proteinExistence type="inferred from homology"/>